<keyword evidence="6" id="KW-1185">Reference proteome</keyword>
<dbReference type="PANTHER" id="PTHR30154:SF34">
    <property type="entry name" value="TRANSCRIPTIONAL REGULATOR AZLB"/>
    <property type="match status" value="1"/>
</dbReference>
<dbReference type="PROSITE" id="PS50956">
    <property type="entry name" value="HTH_ASNC_2"/>
    <property type="match status" value="1"/>
</dbReference>
<feature type="domain" description="HTH asnC-type" evidence="4">
    <location>
        <begin position="10"/>
        <end position="71"/>
    </location>
</feature>
<accession>A0A318JB62</accession>
<dbReference type="SUPFAM" id="SSF54909">
    <property type="entry name" value="Dimeric alpha+beta barrel"/>
    <property type="match status" value="1"/>
</dbReference>
<dbReference type="AlphaFoldDB" id="A0A318JB62"/>
<keyword evidence="1" id="KW-0805">Transcription regulation</keyword>
<evidence type="ECO:0000256" key="1">
    <source>
        <dbReference type="ARBA" id="ARBA00023015"/>
    </source>
</evidence>
<dbReference type="Gene3D" id="3.30.70.920">
    <property type="match status" value="1"/>
</dbReference>
<dbReference type="InterPro" id="IPR000485">
    <property type="entry name" value="AsnC-type_HTH_dom"/>
</dbReference>
<evidence type="ECO:0000313" key="5">
    <source>
        <dbReference type="EMBL" id="PXX45736.1"/>
    </source>
</evidence>
<dbReference type="GO" id="GO:0043200">
    <property type="term" value="P:response to amino acid"/>
    <property type="evidence" value="ECO:0007669"/>
    <property type="project" value="TreeGrafter"/>
</dbReference>
<dbReference type="GO" id="GO:0005829">
    <property type="term" value="C:cytosol"/>
    <property type="evidence" value="ECO:0007669"/>
    <property type="project" value="TreeGrafter"/>
</dbReference>
<evidence type="ECO:0000256" key="2">
    <source>
        <dbReference type="ARBA" id="ARBA00023125"/>
    </source>
</evidence>
<dbReference type="Proteomes" id="UP000248395">
    <property type="component" value="Unassembled WGS sequence"/>
</dbReference>
<reference evidence="5 6" key="1">
    <citation type="submission" date="2018-05" db="EMBL/GenBank/DDBJ databases">
        <title>Genomic Encyclopedia of Type Strains, Phase IV (KMG-IV): sequencing the most valuable type-strain genomes for metagenomic binning, comparative biology and taxonomic classification.</title>
        <authorList>
            <person name="Goeker M."/>
        </authorList>
    </citation>
    <scope>NUCLEOTIDE SEQUENCE [LARGE SCALE GENOMIC DNA]</scope>
    <source>
        <strain evidence="5 6">DSM 25134</strain>
    </source>
</reference>
<dbReference type="InterPro" id="IPR036388">
    <property type="entry name" value="WH-like_DNA-bd_sf"/>
</dbReference>
<dbReference type="Gene3D" id="1.10.10.10">
    <property type="entry name" value="Winged helix-like DNA-binding domain superfamily/Winged helix DNA-binding domain"/>
    <property type="match status" value="1"/>
</dbReference>
<dbReference type="CDD" id="cd00090">
    <property type="entry name" value="HTH_ARSR"/>
    <property type="match status" value="1"/>
</dbReference>
<evidence type="ECO:0000259" key="4">
    <source>
        <dbReference type="PROSITE" id="PS50956"/>
    </source>
</evidence>
<keyword evidence="2" id="KW-0238">DNA-binding</keyword>
<gene>
    <name evidence="5" type="ORF">DFR38_111133</name>
</gene>
<dbReference type="InterPro" id="IPR019888">
    <property type="entry name" value="Tscrpt_reg_AsnC-like"/>
</dbReference>
<dbReference type="OrthoDB" id="8526125at2"/>
<dbReference type="GO" id="GO:0006355">
    <property type="term" value="P:regulation of DNA-templated transcription"/>
    <property type="evidence" value="ECO:0007669"/>
    <property type="project" value="UniProtKB-ARBA"/>
</dbReference>
<dbReference type="InterPro" id="IPR011008">
    <property type="entry name" value="Dimeric_a/b-barrel"/>
</dbReference>
<organism evidence="5 6">
    <name type="scientific">Aquitalea magnusonii</name>
    <dbReference type="NCBI Taxonomy" id="332411"/>
    <lineage>
        <taxon>Bacteria</taxon>
        <taxon>Pseudomonadati</taxon>
        <taxon>Pseudomonadota</taxon>
        <taxon>Betaproteobacteria</taxon>
        <taxon>Neisseriales</taxon>
        <taxon>Chromobacteriaceae</taxon>
        <taxon>Aquitalea</taxon>
    </lineage>
</organism>
<sequence>MKKNIPTVALDAVDLSILKHLQSDGAMSTPKLAEQLSLSVTPCWRRLKRLEEEGYILGYQANLDRRKLGLDVMAFVSLSFGNVGDKQPNRFETLIQDHAQVLSCHKITGEADYLLVVLAHDLDDYSNFIEALRVIPGISSIHSNLALKEIKFNSRLPLDI</sequence>
<dbReference type="InterPro" id="IPR019887">
    <property type="entry name" value="Tscrpt_reg_AsnC/Lrp_C"/>
</dbReference>
<evidence type="ECO:0000256" key="3">
    <source>
        <dbReference type="ARBA" id="ARBA00023163"/>
    </source>
</evidence>
<dbReference type="EMBL" id="QJKC01000011">
    <property type="protein sequence ID" value="PXX45736.1"/>
    <property type="molecule type" value="Genomic_DNA"/>
</dbReference>
<dbReference type="PANTHER" id="PTHR30154">
    <property type="entry name" value="LEUCINE-RESPONSIVE REGULATORY PROTEIN"/>
    <property type="match status" value="1"/>
</dbReference>
<dbReference type="SMART" id="SM00344">
    <property type="entry name" value="HTH_ASNC"/>
    <property type="match status" value="1"/>
</dbReference>
<dbReference type="Pfam" id="PF01037">
    <property type="entry name" value="AsnC_trans_reg"/>
    <property type="match status" value="1"/>
</dbReference>
<dbReference type="GO" id="GO:0043565">
    <property type="term" value="F:sequence-specific DNA binding"/>
    <property type="evidence" value="ECO:0007669"/>
    <property type="project" value="InterPro"/>
</dbReference>
<dbReference type="PRINTS" id="PR00033">
    <property type="entry name" value="HTHASNC"/>
</dbReference>
<dbReference type="InterPro" id="IPR036390">
    <property type="entry name" value="WH_DNA-bd_sf"/>
</dbReference>
<evidence type="ECO:0000313" key="6">
    <source>
        <dbReference type="Proteomes" id="UP000248395"/>
    </source>
</evidence>
<name>A0A318JB62_9NEIS</name>
<dbReference type="SUPFAM" id="SSF46785">
    <property type="entry name" value="Winged helix' DNA-binding domain"/>
    <property type="match status" value="1"/>
</dbReference>
<dbReference type="Pfam" id="PF13412">
    <property type="entry name" value="HTH_24"/>
    <property type="match status" value="1"/>
</dbReference>
<protein>
    <submittedName>
        <fullName evidence="5">AsnC family transcriptional regulator</fullName>
    </submittedName>
</protein>
<proteinExistence type="predicted"/>
<comment type="caution">
    <text evidence="5">The sequence shown here is derived from an EMBL/GenBank/DDBJ whole genome shotgun (WGS) entry which is preliminary data.</text>
</comment>
<dbReference type="InterPro" id="IPR011991">
    <property type="entry name" value="ArsR-like_HTH"/>
</dbReference>
<keyword evidence="3" id="KW-0804">Transcription</keyword>